<gene>
    <name evidence="1" type="ORF">AB5J49_36125</name>
</gene>
<accession>A0AB39Q5A1</accession>
<name>A0AB39Q5A1_9ACTN</name>
<dbReference type="EMBL" id="CP163439">
    <property type="protein sequence ID" value="XDQ38352.1"/>
    <property type="molecule type" value="Genomic_DNA"/>
</dbReference>
<organism evidence="1">
    <name type="scientific">Streptomyces sp. R28</name>
    <dbReference type="NCBI Taxonomy" id="3238628"/>
    <lineage>
        <taxon>Bacteria</taxon>
        <taxon>Bacillati</taxon>
        <taxon>Actinomycetota</taxon>
        <taxon>Actinomycetes</taxon>
        <taxon>Kitasatosporales</taxon>
        <taxon>Streptomycetaceae</taxon>
        <taxon>Streptomyces</taxon>
    </lineage>
</organism>
<proteinExistence type="predicted"/>
<protein>
    <submittedName>
        <fullName evidence="1">GNAT family N-acetyltransferase</fullName>
        <ecNumber evidence="1">2.3.1.-</ecNumber>
    </submittedName>
</protein>
<dbReference type="SUPFAM" id="SSF55729">
    <property type="entry name" value="Acyl-CoA N-acyltransferases (Nat)"/>
    <property type="match status" value="1"/>
</dbReference>
<reference evidence="1" key="1">
    <citation type="submission" date="2024-07" db="EMBL/GenBank/DDBJ databases">
        <authorList>
            <person name="Yu S.T."/>
        </authorList>
    </citation>
    <scope>NUCLEOTIDE SEQUENCE</scope>
    <source>
        <strain evidence="1">R28</strain>
    </source>
</reference>
<dbReference type="InterPro" id="IPR007434">
    <property type="entry name" value="FemAB-like"/>
</dbReference>
<dbReference type="InterPro" id="IPR016181">
    <property type="entry name" value="Acyl_CoA_acyltransferase"/>
</dbReference>
<sequence>MLTGTTTVQLPDGVRAVRRAADLPRAGWDALTGPYDVFLTCRWLDVVEATAGVPMVYLWIERAGRPVAGLATATATTSVPWALGRPDVVLRKSAEAELPGAAEMLTGMGEDPSAKLMPALVAGGRHVGSTRMLLSPEATEGDAEALVAAAETLAREEGLASVAFLYVDEQDAHLARVLASRGYHSCTTGQYSVLQVPQAGFDGYLQSLPRKRRVSVAAERRRIRESDVRVNAESLDTADLPRLAELESGLLAKYSIDIRPDQLLPLMHQTRECFGDDAFAMVAHAEGEVRGFGLILRHGDQWYARQTGYDYAYQERTGLPLYFEVLYYRLLEEAADAGVRALHYGLGSVQAKRSRGCTATEQRCHLLLL</sequence>
<dbReference type="Pfam" id="PF04339">
    <property type="entry name" value="FemAB_like"/>
    <property type="match status" value="1"/>
</dbReference>
<dbReference type="EC" id="2.3.1.-" evidence="1"/>
<keyword evidence="1" id="KW-0808">Transferase</keyword>
<dbReference type="Gene3D" id="3.40.630.30">
    <property type="match status" value="1"/>
</dbReference>
<dbReference type="RefSeq" id="WP_369173050.1">
    <property type="nucleotide sequence ID" value="NZ_CP163439.1"/>
</dbReference>
<dbReference type="GO" id="GO:0016746">
    <property type="term" value="F:acyltransferase activity"/>
    <property type="evidence" value="ECO:0007669"/>
    <property type="project" value="UniProtKB-KW"/>
</dbReference>
<keyword evidence="1" id="KW-0012">Acyltransferase</keyword>
<evidence type="ECO:0000313" key="1">
    <source>
        <dbReference type="EMBL" id="XDQ38352.1"/>
    </source>
</evidence>
<dbReference type="AlphaFoldDB" id="A0AB39Q5A1"/>